<dbReference type="GO" id="GO:0005524">
    <property type="term" value="F:ATP binding"/>
    <property type="evidence" value="ECO:0007669"/>
    <property type="project" value="UniProtKB-KW"/>
</dbReference>
<proteinExistence type="inferred from homology"/>
<dbReference type="FunFam" id="3.30.30.30:FF:000005">
    <property type="entry name" value="Heat shock protein ssb1"/>
    <property type="match status" value="1"/>
</dbReference>
<evidence type="ECO:0000313" key="6">
    <source>
        <dbReference type="Proteomes" id="UP000272942"/>
    </source>
</evidence>
<gene>
    <name evidence="5" type="ORF">ECPE_LOCUS2474</name>
</gene>
<dbReference type="SUPFAM" id="SSF53067">
    <property type="entry name" value="Actin-like ATPase domain"/>
    <property type="match status" value="2"/>
</dbReference>
<evidence type="ECO:0000256" key="2">
    <source>
        <dbReference type="ARBA" id="ARBA00022741"/>
    </source>
</evidence>
<dbReference type="InterPro" id="IPR013126">
    <property type="entry name" value="Hsp_70_fam"/>
</dbReference>
<evidence type="ECO:0000256" key="4">
    <source>
        <dbReference type="RuleBase" id="RU003322"/>
    </source>
</evidence>
<protein>
    <submittedName>
        <fullName evidence="7">Heat shock 70 kDa protein 14</fullName>
    </submittedName>
</protein>
<dbReference type="Gene3D" id="3.30.420.40">
    <property type="match status" value="2"/>
</dbReference>
<dbReference type="AlphaFoldDB" id="A0A183A689"/>
<dbReference type="FunFam" id="3.90.640.10:FF:000010">
    <property type="entry name" value="heat shock 70 kDa protein 14"/>
    <property type="match status" value="1"/>
</dbReference>
<comment type="similarity">
    <text evidence="1 4">Belongs to the heat shock protein 70 family.</text>
</comment>
<keyword evidence="3 4" id="KW-0067">ATP-binding</keyword>
<dbReference type="PRINTS" id="PR00301">
    <property type="entry name" value="HEATSHOCK70"/>
</dbReference>
<dbReference type="InterPro" id="IPR029047">
    <property type="entry name" value="HSP70_peptide-bd_sf"/>
</dbReference>
<accession>A0A183A689</accession>
<dbReference type="Gene3D" id="3.30.30.30">
    <property type="match status" value="1"/>
</dbReference>
<evidence type="ECO:0000313" key="5">
    <source>
        <dbReference type="EMBL" id="VDP66571.1"/>
    </source>
</evidence>
<keyword evidence="6" id="KW-1185">Reference proteome</keyword>
<dbReference type="InterPro" id="IPR043129">
    <property type="entry name" value="ATPase_NBD"/>
</dbReference>
<evidence type="ECO:0000313" key="7">
    <source>
        <dbReference type="WBParaSite" id="ECPE_0000247401-mRNA-1"/>
    </source>
</evidence>
<organism evidence="7">
    <name type="scientific">Echinostoma caproni</name>
    <dbReference type="NCBI Taxonomy" id="27848"/>
    <lineage>
        <taxon>Eukaryota</taxon>
        <taxon>Metazoa</taxon>
        <taxon>Spiralia</taxon>
        <taxon>Lophotrochozoa</taxon>
        <taxon>Platyhelminthes</taxon>
        <taxon>Trematoda</taxon>
        <taxon>Digenea</taxon>
        <taxon>Plagiorchiida</taxon>
        <taxon>Echinostomata</taxon>
        <taxon>Echinostomatoidea</taxon>
        <taxon>Echinostomatidae</taxon>
        <taxon>Echinostoma</taxon>
    </lineage>
</organism>
<dbReference type="Gene3D" id="2.60.34.10">
    <property type="entry name" value="Substrate Binding Domain Of DNAk, Chain A, domain 1"/>
    <property type="match status" value="1"/>
</dbReference>
<dbReference type="PANTHER" id="PTHR19375">
    <property type="entry name" value="HEAT SHOCK PROTEIN 70KDA"/>
    <property type="match status" value="1"/>
</dbReference>
<dbReference type="OrthoDB" id="6268213at2759"/>
<dbReference type="PROSITE" id="PS00297">
    <property type="entry name" value="HSP70_1"/>
    <property type="match status" value="1"/>
</dbReference>
<dbReference type="PROSITE" id="PS01036">
    <property type="entry name" value="HSP70_3"/>
    <property type="match status" value="1"/>
</dbReference>
<evidence type="ECO:0000256" key="3">
    <source>
        <dbReference type="ARBA" id="ARBA00022840"/>
    </source>
</evidence>
<name>A0A183A689_9TREM</name>
<dbReference type="Pfam" id="PF00012">
    <property type="entry name" value="HSP70"/>
    <property type="match status" value="1"/>
</dbReference>
<reference evidence="7" key="1">
    <citation type="submission" date="2016-06" db="UniProtKB">
        <authorList>
            <consortium name="WormBaseParasite"/>
        </authorList>
    </citation>
    <scope>IDENTIFICATION</scope>
</reference>
<dbReference type="Gene3D" id="3.90.640.10">
    <property type="entry name" value="Actin, Chain A, domain 4"/>
    <property type="match status" value="1"/>
</dbReference>
<dbReference type="SUPFAM" id="SSF100920">
    <property type="entry name" value="Heat shock protein 70kD (HSP70), peptide-binding domain"/>
    <property type="match status" value="1"/>
</dbReference>
<keyword evidence="2 4" id="KW-0547">Nucleotide-binding</keyword>
<dbReference type="GO" id="GO:0140662">
    <property type="term" value="F:ATP-dependent protein folding chaperone"/>
    <property type="evidence" value="ECO:0007669"/>
    <property type="project" value="InterPro"/>
</dbReference>
<dbReference type="Proteomes" id="UP000272942">
    <property type="component" value="Unassembled WGS sequence"/>
</dbReference>
<dbReference type="CDD" id="cd24028">
    <property type="entry name" value="ASKHA_NBD_HSP70_HSPA1-like"/>
    <property type="match status" value="1"/>
</dbReference>
<dbReference type="InterPro" id="IPR018181">
    <property type="entry name" value="Heat_shock_70_CS"/>
</dbReference>
<evidence type="ECO:0000256" key="1">
    <source>
        <dbReference type="ARBA" id="ARBA00007381"/>
    </source>
</evidence>
<dbReference type="EMBL" id="UZAN01039633">
    <property type="protein sequence ID" value="VDP66571.1"/>
    <property type="molecule type" value="Genomic_DNA"/>
</dbReference>
<reference evidence="5 6" key="2">
    <citation type="submission" date="2018-11" db="EMBL/GenBank/DDBJ databases">
        <authorList>
            <consortium name="Pathogen Informatics"/>
        </authorList>
    </citation>
    <scope>NUCLEOTIDE SEQUENCE [LARGE SCALE GENOMIC DNA]</scope>
    <source>
        <strain evidence="5 6">Egypt</strain>
    </source>
</reference>
<sequence length="607" mass="68161">MATIGIDLGTTYSCVACYRHNQPQVILNTHGEPVTPSVVAFTEQEYLTGNPAVSLLEYCPENTVYDIKRLIGRPSSDLATEKICEQFLFEISLSEPRPKVNVQYRNELCHFSPEEITSFILKDLTNSAETFLQEEVTGAVVTVPASFNHLQRRAIKSACQLAGLKQVRLLNEPTAAALRYGLDKRLNNGSIVLVYDLGGGTFDLCVMEFRDSVFEVKCSQGNPNLGGRDFDRRLMNHIKDKFENLYKCNLTGNRIALERLRKACESAKFRLSEAAFANVSIPHFIENISLKETIDRVTFERLNEDLFQRTFSLMEQMLQECGISDRKMIDEVIMIGGSTRIPRIRKLMKEFFHEKHLNCALNPNQAVAEGAAIYAAKQYGPTDSNEHSDWVLQEVSPLSIGLEDSEGKMVSMIEPRTPLPAKGTIYATTAADNQDTMLIKVYQGPHSIAAQNQLLDHVLFEGIVPEPVGRALVRIGFKLNVEGIVTLDIYNLINGTGVICQTKTIDCAPDHNERTLYQQVQTQQAQTQHIPLGRSGQKDEVARIRLSLLLNATSNNHTINKNPLMKKTYTEIKHWLEQNPSAGHLEIENQIKKLQNLTKTPTSIGRR</sequence>
<dbReference type="WBParaSite" id="ECPE_0000247401-mRNA-1">
    <property type="protein sequence ID" value="ECPE_0000247401-mRNA-1"/>
    <property type="gene ID" value="ECPE_0000247401"/>
</dbReference>